<dbReference type="Proteomes" id="UP000605990">
    <property type="component" value="Unassembled WGS sequence"/>
</dbReference>
<name>A0ABR7IYK6_9FLAO</name>
<dbReference type="EMBL" id="JACRUN010000003">
    <property type="protein sequence ID" value="MBC5834724.1"/>
    <property type="molecule type" value="Genomic_DNA"/>
</dbReference>
<evidence type="ECO:0000313" key="1">
    <source>
        <dbReference type="EMBL" id="MBC5834724.1"/>
    </source>
</evidence>
<keyword evidence="2" id="KW-1185">Reference proteome</keyword>
<proteinExistence type="predicted"/>
<organism evidence="1 2">
    <name type="scientific">Flavobacterium bernardetii</name>
    <dbReference type="NCBI Taxonomy" id="2813823"/>
    <lineage>
        <taxon>Bacteria</taxon>
        <taxon>Pseudomonadati</taxon>
        <taxon>Bacteroidota</taxon>
        <taxon>Flavobacteriia</taxon>
        <taxon>Flavobacteriales</taxon>
        <taxon>Flavobacteriaceae</taxon>
        <taxon>Flavobacterium</taxon>
    </lineage>
</organism>
<evidence type="ECO:0000313" key="2">
    <source>
        <dbReference type="Proteomes" id="UP000605990"/>
    </source>
</evidence>
<accession>A0ABR7IYK6</accession>
<reference evidence="1 2" key="1">
    <citation type="submission" date="2020-08" db="EMBL/GenBank/DDBJ databases">
        <title>Description of novel Flavobacterium F-408 isolate.</title>
        <authorList>
            <person name="Saticioglu I.B."/>
            <person name="Duman M."/>
            <person name="Altun S."/>
        </authorList>
    </citation>
    <scope>NUCLEOTIDE SEQUENCE [LARGE SCALE GENOMIC DNA]</scope>
    <source>
        <strain evidence="1 2">F-408</strain>
    </source>
</reference>
<sequence>MNSKKKNIVEEPAEVYEVTQNSEAASEELHPVLIQLIEKSIKQHDEGKGIPHEEVMKRFREKFYSEK</sequence>
<gene>
    <name evidence="1" type="ORF">H8R27_07480</name>
</gene>
<comment type="caution">
    <text evidence="1">The sequence shown here is derived from an EMBL/GenBank/DDBJ whole genome shotgun (WGS) entry which is preliminary data.</text>
</comment>
<dbReference type="RefSeq" id="WP_166127747.1">
    <property type="nucleotide sequence ID" value="NZ_JAANOQ010000004.1"/>
</dbReference>
<protein>
    <submittedName>
        <fullName evidence="1">Uncharacterized protein</fullName>
    </submittedName>
</protein>